<dbReference type="GO" id="GO:0098797">
    <property type="term" value="C:plasma membrane protein complex"/>
    <property type="evidence" value="ECO:0007669"/>
    <property type="project" value="UniProtKB-ARBA"/>
</dbReference>
<dbReference type="InterPro" id="IPR023214">
    <property type="entry name" value="HAD_sf"/>
</dbReference>
<comment type="subcellular location">
    <subcellularLocation>
        <location evidence="1">Cell membrane</location>
        <topology evidence="1">Multi-pass membrane protein</topology>
    </subcellularLocation>
</comment>
<evidence type="ECO:0000256" key="23">
    <source>
        <dbReference type="PROSITE-ProRule" id="PRU00152"/>
    </source>
</evidence>
<dbReference type="InterPro" id="IPR001757">
    <property type="entry name" value="P_typ_ATPase"/>
</dbReference>
<dbReference type="SUPFAM" id="SSF57850">
    <property type="entry name" value="RING/U-box"/>
    <property type="match status" value="1"/>
</dbReference>
<dbReference type="SFLD" id="SFLDF00027">
    <property type="entry name" value="p-type_atpase"/>
    <property type="match status" value="1"/>
</dbReference>
<dbReference type="PROSITE" id="PS00154">
    <property type="entry name" value="ATPASE_E1_E2"/>
    <property type="match status" value="1"/>
</dbReference>
<dbReference type="Gene3D" id="3.40.50.1000">
    <property type="entry name" value="HAD superfamily/HAD-like"/>
    <property type="match status" value="1"/>
</dbReference>
<keyword evidence="16" id="KW-0915">Sodium</keyword>
<dbReference type="GO" id="GO:0036376">
    <property type="term" value="P:sodium ion export across plasma membrane"/>
    <property type="evidence" value="ECO:0007669"/>
    <property type="project" value="TreeGrafter"/>
</dbReference>
<dbReference type="FunFam" id="1.20.1110.10:FF:000038">
    <property type="entry name" value="Sodium/potassium-transporting ATPase subunit alpha"/>
    <property type="match status" value="1"/>
</dbReference>
<keyword evidence="13" id="KW-0630">Potassium</keyword>
<feature type="compositionally biased region" description="Acidic residues" evidence="25">
    <location>
        <begin position="47"/>
        <end position="57"/>
    </location>
</feature>
<dbReference type="InterPro" id="IPR013083">
    <property type="entry name" value="Znf_RING/FYVE/PHD"/>
</dbReference>
<dbReference type="SUPFAM" id="SSF49723">
    <property type="entry name" value="Lipase/lipooxygenase domain (PLAT/LH2 domain)"/>
    <property type="match status" value="1"/>
</dbReference>
<dbReference type="InterPro" id="IPR001024">
    <property type="entry name" value="PLAT/LH2_dom"/>
</dbReference>
<dbReference type="PRINTS" id="PR00121">
    <property type="entry name" value="NAKATPASE"/>
</dbReference>
<dbReference type="SUPFAM" id="SSF56784">
    <property type="entry name" value="HAD-like"/>
    <property type="match status" value="1"/>
</dbReference>
<keyword evidence="10 24" id="KW-0479">Metal-binding</keyword>
<dbReference type="InterPro" id="IPR050510">
    <property type="entry name" value="Cation_transp_ATPase_P-type"/>
</dbReference>
<feature type="transmembrane region" description="Helical" evidence="26">
    <location>
        <begin position="512"/>
        <end position="533"/>
    </location>
</feature>
<evidence type="ECO:0000259" key="28">
    <source>
        <dbReference type="PROSITE" id="PS50095"/>
    </source>
</evidence>
<keyword evidence="17" id="KW-0406">Ion transport</keyword>
<feature type="transmembrane region" description="Helical" evidence="26">
    <location>
        <begin position="1368"/>
        <end position="1389"/>
    </location>
</feature>
<evidence type="ECO:0000256" key="5">
    <source>
        <dbReference type="ARBA" id="ARBA00022538"/>
    </source>
</evidence>
<dbReference type="PANTHER" id="PTHR43294:SF13">
    <property type="entry name" value="SODIUM_POTASSIUM-TRANSPORTING ATPASE SUBUNIT ALPHA"/>
    <property type="match status" value="1"/>
</dbReference>
<dbReference type="Proteomes" id="UP000663866">
    <property type="component" value="Unassembled WGS sequence"/>
</dbReference>
<dbReference type="SUPFAM" id="SSF81665">
    <property type="entry name" value="Calcium ATPase, transmembrane domain M"/>
    <property type="match status" value="1"/>
</dbReference>
<dbReference type="SFLD" id="SFLDG00002">
    <property type="entry name" value="C1.7:_P-type_atpase_like"/>
    <property type="match status" value="1"/>
</dbReference>
<sequence length="1439" mass="162395">MSSNNQGNQQISSPTDRTTNQLQPEDGVSEQSQHIEEIDVALADQSDSWETDDEGDFYFEQGAHSSSDQDNADDDSFLDLGLSEHLIKCYPTTTAENVSVVGIVCDICLNEYKPDDILRTIPCLHRFHSKCIDKWLKKNSKCPMCRKWIIHVYTGTESFSGTDSNIFLRLFNSKYGYTNEYKLTHENVLIGKNIFPLKNLFEYGEHNRFRIFTDELGSIEKILLRKLEFLYFFIANEVEIVESIQMQKVVRRDDFLSIQSDWLLDRIVIENNHDRIKFTFKCDCWLRKERPYITIPVLSDLHSIDKNKSSKNNQTILIVLIVSIAAIICISFSFRECYRHNQNRHFSSVQTSFESSIIDRYHLQRPEQSTLQILNETDSSSKHNRHPLQSDDERRVTVAQSVAITSTDEPPAYQDRVVTFSTYYILSHSAMAEDKKVKPAKKNEHDLDDLKRELEIDDHKVSAEELYRRYESDPDRGLTVAKAAEVFARDGPNALSPPKTIPEWVKFCRQMFGGFAMLLWLGAILCFVAHGISVATYEEASNDNLWLGVALTVVVFITGCFSYFQEAKSSRIMESFKNMVPPQALAIRGGEKKNLKAEELVVGDIVEVKFGDRVPADIRVLRAHGFKVDNSSLTGESEPQSRAPEFTNENPLETKNLAFFSTFAVEGTCLGIVVRTGDRTVMGRIANLASSLETGETPIAREIAHFIHIITGVAVFLGVSFFVIAFVLGYPWLEAVIFLIGIIVANVPEGLLATVTVCLTLTAKRMAKKNCLVKNLEAVETLGSTSTICSDKTGTLTQNRMTVAHMWFDNRIVEADTTDNQQNATYDKTAPGWLALSRCSMLCNRADFKQDQENLRRPVLQRECNGDASESALLKCVELSIGNVIRFREQNRKISEIPFNSTNKYQVSIHETQDGDDRYLLVMKGAPERILERCTSIYIDGTDIELNDYWRTAFNRSYLELGGLGERVLGFCDLRLPVNEYPRGYQFDSDEVNFPVTNLRFLGLMSMIDPPRAAVPEAVAKCRSAGIKVIMVTGDHPITAKAIAKAVGIISEGQETVEDIAQRLNIPVEQVDPTHAKACVVHGNDLKSMSPSEIDALLRDHPEIVFARTSPQQKLIIVEGCQRQGAIVAVTGDGVNDSPALKKADIGVAMGIAGSDVSKQAADMILLDDNFASIVTGVEEGRLIFDNLKKSIAYTLTSNIPEITPFLMYLIMDIPLPLGTITILCIDLGTDMVPAISLAYEKAETDIMKRRPRDPKHDRLVNERLISMAYGQIGMIQASAGFFVYLVIMAENGFWPSRLLGLRKSWESKGINDLEDSYGQEWTYNQRKTLEYTCHTAFFVSIVIVQWADLIICKTRRNSLAHQGMTNWMLNFGLVFETVLAAALCYTPYLDKGLNMYPLKFLWWLPAMPFSLAIFIYDEVRKFIIRRNPGGWVEQETYY</sequence>
<comment type="function">
    <text evidence="20">This is the catalytic component of the active enzyme, which catalyzes the hydrolysis of ATP coupled with the exchange of sodium and potassium ions across the plasma membrane. This action creates the electrochemical gradient of sodium and potassium ions, providing the energy for active transport of various nutrients.</text>
</comment>
<dbReference type="InterPro" id="IPR044492">
    <property type="entry name" value="P_typ_ATPase_HD_dom"/>
</dbReference>
<dbReference type="GO" id="GO:1990573">
    <property type="term" value="P:potassium ion import across plasma membrane"/>
    <property type="evidence" value="ECO:0007669"/>
    <property type="project" value="TreeGrafter"/>
</dbReference>
<comment type="subunit">
    <text evidence="21">The sodium/potassium-transporting ATPase is composed of a catalytic alpha subunit, an auxiliary non-catalytic beta subunit and an additional regulatory subunit.</text>
</comment>
<organism evidence="29 30">
    <name type="scientific">Rotaria magnacalcarata</name>
    <dbReference type="NCBI Taxonomy" id="392030"/>
    <lineage>
        <taxon>Eukaryota</taxon>
        <taxon>Metazoa</taxon>
        <taxon>Spiralia</taxon>
        <taxon>Gnathifera</taxon>
        <taxon>Rotifera</taxon>
        <taxon>Eurotatoria</taxon>
        <taxon>Bdelloidea</taxon>
        <taxon>Philodinida</taxon>
        <taxon>Philodinidae</taxon>
        <taxon>Rotaria</taxon>
    </lineage>
</organism>
<keyword evidence="15 26" id="KW-1133">Transmembrane helix</keyword>
<evidence type="ECO:0000256" key="6">
    <source>
        <dbReference type="ARBA" id="ARBA00022553"/>
    </source>
</evidence>
<evidence type="ECO:0000256" key="17">
    <source>
        <dbReference type="ARBA" id="ARBA00023065"/>
    </source>
</evidence>
<evidence type="ECO:0000256" key="24">
    <source>
        <dbReference type="PROSITE-ProRule" id="PRU00175"/>
    </source>
</evidence>
<dbReference type="SMART" id="SM00831">
    <property type="entry name" value="Cation_ATPase_N"/>
    <property type="match status" value="1"/>
</dbReference>
<dbReference type="InterPro" id="IPR005775">
    <property type="entry name" value="P-type_ATPase_IIC"/>
</dbReference>
<dbReference type="PROSITE" id="PS50095">
    <property type="entry name" value="PLAT"/>
    <property type="match status" value="1"/>
</dbReference>
<dbReference type="InterPro" id="IPR006068">
    <property type="entry name" value="ATPase_P-typ_cation-transptr_C"/>
</dbReference>
<evidence type="ECO:0000256" key="12">
    <source>
        <dbReference type="ARBA" id="ARBA00022840"/>
    </source>
</evidence>
<feature type="transmembrane region" description="Helical" evidence="26">
    <location>
        <begin position="706"/>
        <end position="730"/>
    </location>
</feature>
<dbReference type="PRINTS" id="PR00119">
    <property type="entry name" value="CATATPASE"/>
</dbReference>
<dbReference type="PROSITE" id="PS50089">
    <property type="entry name" value="ZF_RING_2"/>
    <property type="match status" value="1"/>
</dbReference>
<evidence type="ECO:0000256" key="22">
    <source>
        <dbReference type="ARBA" id="ARBA00039096"/>
    </source>
</evidence>
<dbReference type="Gene3D" id="3.30.40.10">
    <property type="entry name" value="Zinc/RING finger domain, C3HC4 (zinc finger)"/>
    <property type="match status" value="1"/>
</dbReference>
<dbReference type="Gene3D" id="1.20.1110.10">
    <property type="entry name" value="Calcium-transporting ATPase, transmembrane domain"/>
    <property type="match status" value="1"/>
</dbReference>
<dbReference type="Pfam" id="PF13246">
    <property type="entry name" value="Cation_ATPase"/>
    <property type="match status" value="1"/>
</dbReference>
<feature type="region of interest" description="Disordered" evidence="25">
    <location>
        <begin position="1"/>
        <end position="72"/>
    </location>
</feature>
<dbReference type="FunFam" id="2.70.150.10:FF:000003">
    <property type="entry name" value="Sodium/potassium-transporting ATPase subunit alpha"/>
    <property type="match status" value="1"/>
</dbReference>
<dbReference type="InterPro" id="IPR036392">
    <property type="entry name" value="PLAT/LH2_dom_sf"/>
</dbReference>
<dbReference type="EC" id="7.2.2.13" evidence="22"/>
<dbReference type="Pfam" id="PF00122">
    <property type="entry name" value="E1-E2_ATPase"/>
    <property type="match status" value="1"/>
</dbReference>
<evidence type="ECO:0000259" key="27">
    <source>
        <dbReference type="PROSITE" id="PS50089"/>
    </source>
</evidence>
<feature type="compositionally biased region" description="Low complexity" evidence="25">
    <location>
        <begin position="1"/>
        <end position="13"/>
    </location>
</feature>
<keyword evidence="14" id="KW-1278">Translocase</keyword>
<dbReference type="FunFam" id="3.40.50.1000:FF:000004">
    <property type="entry name" value="Sodium/potassium-transporting ATPase subunit alpha"/>
    <property type="match status" value="1"/>
</dbReference>
<evidence type="ECO:0000313" key="30">
    <source>
        <dbReference type="Proteomes" id="UP000663866"/>
    </source>
</evidence>
<evidence type="ECO:0000256" key="26">
    <source>
        <dbReference type="SAM" id="Phobius"/>
    </source>
</evidence>
<keyword evidence="18 26" id="KW-0472">Membrane</keyword>
<dbReference type="GO" id="GO:0008270">
    <property type="term" value="F:zinc ion binding"/>
    <property type="evidence" value="ECO:0007669"/>
    <property type="project" value="UniProtKB-KW"/>
</dbReference>
<dbReference type="SMART" id="SM00184">
    <property type="entry name" value="RING"/>
    <property type="match status" value="1"/>
</dbReference>
<evidence type="ECO:0000313" key="29">
    <source>
        <dbReference type="EMBL" id="CAF3777432.1"/>
    </source>
</evidence>
<feature type="transmembrane region" description="Helical" evidence="26">
    <location>
        <begin position="316"/>
        <end position="334"/>
    </location>
</feature>
<dbReference type="GO" id="GO:0090533">
    <property type="term" value="C:cation-transporting ATPase complex"/>
    <property type="evidence" value="ECO:0007669"/>
    <property type="project" value="UniProtKB-ARBA"/>
</dbReference>
<dbReference type="EMBL" id="CAJOBG010000207">
    <property type="protein sequence ID" value="CAF3777432.1"/>
    <property type="molecule type" value="Genomic_DNA"/>
</dbReference>
<dbReference type="GO" id="GO:0006883">
    <property type="term" value="P:intracellular sodium ion homeostasis"/>
    <property type="evidence" value="ECO:0007669"/>
    <property type="project" value="TreeGrafter"/>
</dbReference>
<dbReference type="PANTHER" id="PTHR43294">
    <property type="entry name" value="SODIUM/POTASSIUM-TRANSPORTING ATPASE SUBUNIT ALPHA"/>
    <property type="match status" value="1"/>
</dbReference>
<evidence type="ECO:0000256" key="9">
    <source>
        <dbReference type="ARBA" id="ARBA00022741"/>
    </source>
</evidence>
<feature type="region of interest" description="Disordered" evidence="25">
    <location>
        <begin position="375"/>
        <end position="395"/>
    </location>
</feature>
<dbReference type="InterPro" id="IPR004014">
    <property type="entry name" value="ATPase_P-typ_cation-transptr_N"/>
</dbReference>
<accession>A0A819A6S8</accession>
<feature type="domain" description="PLAT" evidence="28">
    <location>
        <begin position="146"/>
        <end position="300"/>
    </location>
</feature>
<dbReference type="SFLD" id="SFLDS00003">
    <property type="entry name" value="Haloacid_Dehalogenase"/>
    <property type="match status" value="1"/>
</dbReference>
<dbReference type="InterPro" id="IPR001841">
    <property type="entry name" value="Znf_RING"/>
</dbReference>
<protein>
    <recommendedName>
        <fullName evidence="22">Na(+)/K(+)-exchanging ATPase</fullName>
        <ecNumber evidence="22">7.2.2.13</ecNumber>
    </recommendedName>
</protein>
<evidence type="ECO:0000256" key="3">
    <source>
        <dbReference type="ARBA" id="ARBA00022448"/>
    </source>
</evidence>
<comment type="caution">
    <text evidence="29">The sequence shown here is derived from an EMBL/GenBank/DDBJ whole genome shotgun (WGS) entry which is preliminary data.</text>
</comment>
<evidence type="ECO:0000256" key="4">
    <source>
        <dbReference type="ARBA" id="ARBA00022475"/>
    </source>
</evidence>
<dbReference type="GO" id="GO:0005524">
    <property type="term" value="F:ATP binding"/>
    <property type="evidence" value="ECO:0007669"/>
    <property type="project" value="UniProtKB-KW"/>
</dbReference>
<evidence type="ECO:0000256" key="1">
    <source>
        <dbReference type="ARBA" id="ARBA00004651"/>
    </source>
</evidence>
<feature type="transmembrane region" description="Helical" evidence="26">
    <location>
        <begin position="736"/>
        <end position="759"/>
    </location>
</feature>
<evidence type="ECO:0000256" key="16">
    <source>
        <dbReference type="ARBA" id="ARBA00023053"/>
    </source>
</evidence>
<dbReference type="CDD" id="cd16454">
    <property type="entry name" value="RING-H2_PA-TM-RING"/>
    <property type="match status" value="1"/>
</dbReference>
<evidence type="ECO:0000256" key="10">
    <source>
        <dbReference type="ARBA" id="ARBA00022771"/>
    </source>
</evidence>
<keyword evidence="7" id="KW-0740">Sodium/potassium transport</keyword>
<dbReference type="Pfam" id="PF00689">
    <property type="entry name" value="Cation_ATPase_C"/>
    <property type="match status" value="1"/>
</dbReference>
<dbReference type="CDD" id="cd02608">
    <property type="entry name" value="P-type_ATPase_Na-K_like"/>
    <property type="match status" value="1"/>
</dbReference>
<keyword evidence="3" id="KW-0813">Transport</keyword>
<dbReference type="InterPro" id="IPR036412">
    <property type="entry name" value="HAD-like_sf"/>
</dbReference>
<keyword evidence="11" id="KW-0862">Zinc</keyword>
<dbReference type="GO" id="GO:1902600">
    <property type="term" value="P:proton transmembrane transport"/>
    <property type="evidence" value="ECO:0007669"/>
    <property type="project" value="TreeGrafter"/>
</dbReference>
<keyword evidence="6" id="KW-0597">Phosphoprotein</keyword>
<dbReference type="Gene3D" id="2.60.60.20">
    <property type="entry name" value="PLAT/LH2 domain"/>
    <property type="match status" value="1"/>
</dbReference>
<dbReference type="InterPro" id="IPR018303">
    <property type="entry name" value="ATPase_P-typ_P_site"/>
</dbReference>
<evidence type="ECO:0000256" key="7">
    <source>
        <dbReference type="ARBA" id="ARBA00022607"/>
    </source>
</evidence>
<dbReference type="Gene3D" id="2.70.150.10">
    <property type="entry name" value="Calcium-transporting ATPase, cytoplasmic transduction domain A"/>
    <property type="match status" value="1"/>
</dbReference>
<evidence type="ECO:0000256" key="13">
    <source>
        <dbReference type="ARBA" id="ARBA00022958"/>
    </source>
</evidence>
<evidence type="ECO:0000256" key="21">
    <source>
        <dbReference type="ARBA" id="ARBA00038795"/>
    </source>
</evidence>
<dbReference type="NCBIfam" id="TIGR01494">
    <property type="entry name" value="ATPase_P-type"/>
    <property type="match status" value="2"/>
</dbReference>
<evidence type="ECO:0000256" key="8">
    <source>
        <dbReference type="ARBA" id="ARBA00022692"/>
    </source>
</evidence>
<dbReference type="SUPFAM" id="SSF81660">
    <property type="entry name" value="Metal cation-transporting ATPase, ATP-binding domain N"/>
    <property type="match status" value="1"/>
</dbReference>
<dbReference type="GO" id="GO:0016887">
    <property type="term" value="F:ATP hydrolysis activity"/>
    <property type="evidence" value="ECO:0007669"/>
    <property type="project" value="InterPro"/>
</dbReference>
<keyword evidence="8 26" id="KW-0812">Transmembrane</keyword>
<evidence type="ECO:0000256" key="25">
    <source>
        <dbReference type="SAM" id="MobiDB-lite"/>
    </source>
</evidence>
<comment type="similarity">
    <text evidence="2">Belongs to the cation transport ATPase (P-type) (TC 3.A.3) family. Type IIC subfamily.</text>
</comment>
<dbReference type="Gene3D" id="3.40.1110.10">
    <property type="entry name" value="Calcium-transporting ATPase, cytoplasmic domain N"/>
    <property type="match status" value="1"/>
</dbReference>
<evidence type="ECO:0000256" key="20">
    <source>
        <dbReference type="ARBA" id="ARBA00037422"/>
    </source>
</evidence>
<dbReference type="InterPro" id="IPR023298">
    <property type="entry name" value="ATPase_P-typ_TM_dom_sf"/>
</dbReference>
<dbReference type="Pfam" id="PF13639">
    <property type="entry name" value="zf-RING_2"/>
    <property type="match status" value="1"/>
</dbReference>
<dbReference type="SUPFAM" id="SSF81653">
    <property type="entry name" value="Calcium ATPase, transduction domain A"/>
    <property type="match status" value="1"/>
</dbReference>
<dbReference type="GO" id="GO:0005391">
    <property type="term" value="F:P-type sodium:potassium-exchanging transporter activity"/>
    <property type="evidence" value="ECO:0007669"/>
    <property type="project" value="UniProtKB-EC"/>
</dbReference>
<keyword evidence="10 24" id="KW-0863">Zinc-finger</keyword>
<dbReference type="Pfam" id="PF01477">
    <property type="entry name" value="PLAT"/>
    <property type="match status" value="1"/>
</dbReference>
<feature type="compositionally biased region" description="Polar residues" evidence="25">
    <location>
        <begin position="14"/>
        <end position="23"/>
    </location>
</feature>
<reference evidence="29" key="1">
    <citation type="submission" date="2021-02" db="EMBL/GenBank/DDBJ databases">
        <authorList>
            <person name="Nowell W R."/>
        </authorList>
    </citation>
    <scope>NUCLEOTIDE SEQUENCE</scope>
</reference>
<feature type="transmembrane region" description="Helical" evidence="26">
    <location>
        <begin position="1261"/>
        <end position="1288"/>
    </location>
</feature>
<feature type="transmembrane region" description="Helical" evidence="26">
    <location>
        <begin position="545"/>
        <end position="564"/>
    </location>
</feature>
<keyword evidence="5" id="KW-0633">Potassium transport</keyword>
<gene>
    <name evidence="29" type="ORF">OVN521_LOCUS2594</name>
</gene>
<feature type="transmembrane region" description="Helical" evidence="26">
    <location>
        <begin position="1401"/>
        <end position="1417"/>
    </location>
</feature>
<dbReference type="InterPro" id="IPR008250">
    <property type="entry name" value="ATPase_P-typ_transduc_dom_A_sf"/>
</dbReference>
<dbReference type="FunFam" id="3.40.1110.10:FF:000001">
    <property type="entry name" value="Sodium/potassium-transporting ATPase subunit alpha"/>
    <property type="match status" value="1"/>
</dbReference>
<dbReference type="Pfam" id="PF00690">
    <property type="entry name" value="Cation_ATPase_N"/>
    <property type="match status" value="1"/>
</dbReference>
<evidence type="ECO:0000256" key="11">
    <source>
        <dbReference type="ARBA" id="ARBA00022833"/>
    </source>
</evidence>
<keyword evidence="4" id="KW-1003">Cell membrane</keyword>
<keyword evidence="30" id="KW-1185">Reference proteome</keyword>
<evidence type="ECO:0000256" key="15">
    <source>
        <dbReference type="ARBA" id="ARBA00022989"/>
    </source>
</evidence>
<keyword evidence="12" id="KW-0067">ATP-binding</keyword>
<dbReference type="GO" id="GO:0030007">
    <property type="term" value="P:intracellular potassium ion homeostasis"/>
    <property type="evidence" value="ECO:0007669"/>
    <property type="project" value="TreeGrafter"/>
</dbReference>
<comment type="caution">
    <text evidence="23">Lacks conserved residue(s) required for the propagation of feature annotation.</text>
</comment>
<dbReference type="FunFam" id="1.20.1110.10:FF:000095">
    <property type="entry name" value="Sodium/potassium-transporting ATPase subunit alpha-1"/>
    <property type="match status" value="1"/>
</dbReference>
<dbReference type="NCBIfam" id="TIGR01106">
    <property type="entry name" value="ATPase-IIC_X-K"/>
    <property type="match status" value="1"/>
</dbReference>
<keyword evidence="9" id="KW-0547">Nucleotide-binding</keyword>
<evidence type="ECO:0000256" key="18">
    <source>
        <dbReference type="ARBA" id="ARBA00023136"/>
    </source>
</evidence>
<keyword evidence="19" id="KW-0739">Sodium transport</keyword>
<feature type="transmembrane region" description="Helical" evidence="26">
    <location>
        <begin position="1330"/>
        <end position="1348"/>
    </location>
</feature>
<evidence type="ECO:0000256" key="19">
    <source>
        <dbReference type="ARBA" id="ARBA00023201"/>
    </source>
</evidence>
<dbReference type="InterPro" id="IPR059000">
    <property type="entry name" value="ATPase_P-type_domA"/>
</dbReference>
<evidence type="ECO:0000256" key="2">
    <source>
        <dbReference type="ARBA" id="ARBA00006934"/>
    </source>
</evidence>
<dbReference type="InterPro" id="IPR023299">
    <property type="entry name" value="ATPase_P-typ_cyto_dom_N"/>
</dbReference>
<name>A0A819A6S8_9BILA</name>
<feature type="domain" description="RING-type" evidence="27">
    <location>
        <begin position="105"/>
        <end position="146"/>
    </location>
</feature>
<evidence type="ECO:0000256" key="14">
    <source>
        <dbReference type="ARBA" id="ARBA00022967"/>
    </source>
</evidence>
<proteinExistence type="inferred from homology"/>